<gene>
    <name evidence="2" type="ORF">GGR00_000190</name>
</gene>
<dbReference type="RefSeq" id="WP_184697233.1">
    <property type="nucleotide sequence ID" value="NZ_BAABEG010000001.1"/>
</dbReference>
<keyword evidence="3" id="KW-1185">Reference proteome</keyword>
<feature type="domain" description="DUF2272" evidence="1">
    <location>
        <begin position="32"/>
        <end position="177"/>
    </location>
</feature>
<dbReference type="Pfam" id="PF10030">
    <property type="entry name" value="DUF2272"/>
    <property type="match status" value="1"/>
</dbReference>
<dbReference type="EMBL" id="JACHOU010000001">
    <property type="protein sequence ID" value="MBB6352438.1"/>
    <property type="molecule type" value="Genomic_DNA"/>
</dbReference>
<evidence type="ECO:0000259" key="1">
    <source>
        <dbReference type="Pfam" id="PF10030"/>
    </source>
</evidence>
<sequence length="192" mass="20898">MATSFERRLASLAEAEFDQFHGFHETTSKMAARIKGYWTSLGLHFPGVGTPWSAVFVSSFVKRAGASASEFKFSPRHSEFVHRAIANMKSGTGVFHGHPVSAYAPHIGDIIQNNRNGNTFDFNFAAGNMAYESHSAIVVEEGTDGNGRYVRTVGGNEADTVGERVVRLTSSGLIRQPAADPSRFICVIETLK</sequence>
<comment type="caution">
    <text evidence="2">The sequence shown here is derived from an EMBL/GenBank/DDBJ whole genome shotgun (WGS) entry which is preliminary data.</text>
</comment>
<dbReference type="AlphaFoldDB" id="A0A7X0KI32"/>
<accession>A0A7X0KI32</accession>
<proteinExistence type="predicted"/>
<name>A0A7X0KI32_9HYPH</name>
<protein>
    <recommendedName>
        <fullName evidence="1">DUF2272 domain-containing protein</fullName>
    </recommendedName>
</protein>
<reference evidence="2 3" key="1">
    <citation type="submission" date="2020-08" db="EMBL/GenBank/DDBJ databases">
        <title>Genomic Encyclopedia of Type Strains, Phase IV (KMG-IV): sequencing the most valuable type-strain genomes for metagenomic binning, comparative biology and taxonomic classification.</title>
        <authorList>
            <person name="Goeker M."/>
        </authorList>
    </citation>
    <scope>NUCLEOTIDE SEQUENCE [LARGE SCALE GENOMIC DNA]</scope>
    <source>
        <strain evidence="2 3">DSM 7051</strain>
    </source>
</reference>
<dbReference type="InterPro" id="IPR019262">
    <property type="entry name" value="DUF2272"/>
</dbReference>
<evidence type="ECO:0000313" key="3">
    <source>
        <dbReference type="Proteomes" id="UP000536262"/>
    </source>
</evidence>
<dbReference type="Proteomes" id="UP000536262">
    <property type="component" value="Unassembled WGS sequence"/>
</dbReference>
<evidence type="ECO:0000313" key="2">
    <source>
        <dbReference type="EMBL" id="MBB6352438.1"/>
    </source>
</evidence>
<organism evidence="2 3">
    <name type="scientific">Aminobacter aganoensis</name>
    <dbReference type="NCBI Taxonomy" id="83264"/>
    <lineage>
        <taxon>Bacteria</taxon>
        <taxon>Pseudomonadati</taxon>
        <taxon>Pseudomonadota</taxon>
        <taxon>Alphaproteobacteria</taxon>
        <taxon>Hyphomicrobiales</taxon>
        <taxon>Phyllobacteriaceae</taxon>
        <taxon>Aminobacter</taxon>
    </lineage>
</organism>